<dbReference type="AlphaFoldDB" id="A0A0H5DR12"/>
<dbReference type="Gene3D" id="3.40.1180.10">
    <property type="entry name" value="Decaprenyl diphosphate synthase-like"/>
    <property type="match status" value="1"/>
</dbReference>
<dbReference type="PANTHER" id="PTHR10291">
    <property type="entry name" value="DEHYDRODOLICHYL DIPHOSPHATE SYNTHASE FAMILY MEMBER"/>
    <property type="match status" value="1"/>
</dbReference>
<evidence type="ECO:0000313" key="4">
    <source>
        <dbReference type="Proteomes" id="UP000220251"/>
    </source>
</evidence>
<dbReference type="EMBL" id="CWGJ01000025">
    <property type="protein sequence ID" value="CRX39106.1"/>
    <property type="molecule type" value="Genomic_DNA"/>
</dbReference>
<comment type="function">
    <text evidence="2">Catalyzes the condensation of isopentenyl diphosphate (IPP) with allylic pyrophosphates generating different type of terpenoids.</text>
</comment>
<dbReference type="EC" id="2.5.1.-" evidence="2"/>
<feature type="binding site" evidence="2">
    <location>
        <position position="49"/>
    </location>
    <ligand>
        <name>substrate</name>
    </ligand>
</feature>
<dbReference type="GO" id="GO:0045547">
    <property type="term" value="F:ditrans,polycis-polyprenyl diphosphate synthase [(2E,6E)-farnesyl diphosphate specific] activity"/>
    <property type="evidence" value="ECO:0007669"/>
    <property type="project" value="TreeGrafter"/>
</dbReference>
<comment type="similarity">
    <text evidence="2">Belongs to the UPP synthase family.</text>
</comment>
<feature type="binding site" evidence="2">
    <location>
        <begin position="89"/>
        <end position="91"/>
    </location>
    <ligand>
        <name>substrate</name>
    </ligand>
</feature>
<comment type="caution">
    <text evidence="2">Lacks conserved residue(s) required for the propagation of feature annotation.</text>
</comment>
<feature type="binding site" evidence="2">
    <location>
        <begin position="45"/>
        <end position="48"/>
    </location>
    <ligand>
        <name>substrate</name>
    </ligand>
</feature>
<dbReference type="RefSeq" id="WP_098038957.1">
    <property type="nucleotide sequence ID" value="NZ_CWGJ01000025.1"/>
</dbReference>
<dbReference type="PROSITE" id="PS01066">
    <property type="entry name" value="UPP_SYNTHASE"/>
    <property type="match status" value="1"/>
</dbReference>
<feature type="binding site" evidence="2">
    <location>
        <begin position="218"/>
        <end position="220"/>
    </location>
    <ligand>
        <name>substrate</name>
    </ligand>
</feature>
<keyword evidence="1 2" id="KW-0808">Transferase</keyword>
<evidence type="ECO:0000256" key="2">
    <source>
        <dbReference type="HAMAP-Rule" id="MF_01139"/>
    </source>
</evidence>
<dbReference type="SUPFAM" id="SSF64005">
    <property type="entry name" value="Undecaprenyl diphosphate synthase"/>
    <property type="match status" value="1"/>
</dbReference>
<proteinExistence type="inferred from homology"/>
<dbReference type="InterPro" id="IPR001441">
    <property type="entry name" value="UPP_synth-like"/>
</dbReference>
<feature type="binding site" evidence="2">
    <location>
        <position position="212"/>
    </location>
    <ligand>
        <name>substrate</name>
    </ligand>
</feature>
<dbReference type="Pfam" id="PF01255">
    <property type="entry name" value="Prenyltransf"/>
    <property type="match status" value="1"/>
</dbReference>
<dbReference type="GO" id="GO:0000287">
    <property type="term" value="F:magnesium ion binding"/>
    <property type="evidence" value="ECO:0007669"/>
    <property type="project" value="UniProtKB-UniRule"/>
</dbReference>
<organism evidence="3 4">
    <name type="scientific">Estrella lausannensis</name>
    <dbReference type="NCBI Taxonomy" id="483423"/>
    <lineage>
        <taxon>Bacteria</taxon>
        <taxon>Pseudomonadati</taxon>
        <taxon>Chlamydiota</taxon>
        <taxon>Chlamydiia</taxon>
        <taxon>Parachlamydiales</taxon>
        <taxon>Candidatus Criblamydiaceae</taxon>
        <taxon>Estrella</taxon>
    </lineage>
</organism>
<gene>
    <name evidence="3" type="primary">uppS</name>
    <name evidence="3" type="ORF">ELAC_1780</name>
</gene>
<feature type="active site" evidence="2">
    <location>
        <position position="44"/>
    </location>
</feature>
<feature type="binding site" evidence="2">
    <location>
        <position position="61"/>
    </location>
    <ligand>
        <name>substrate</name>
    </ligand>
</feature>
<feature type="binding site" evidence="2">
    <location>
        <position position="95"/>
    </location>
    <ligand>
        <name>substrate</name>
    </ligand>
</feature>
<feature type="binding site" evidence="2">
    <location>
        <position position="44"/>
    </location>
    <ligand>
        <name>Mg(2+)</name>
        <dbReference type="ChEBI" id="CHEBI:18420"/>
    </ligand>
</feature>
<keyword evidence="4" id="KW-1185">Reference proteome</keyword>
<dbReference type="CDD" id="cd00475">
    <property type="entry name" value="Cis_IPPS"/>
    <property type="match status" value="1"/>
</dbReference>
<reference evidence="4" key="1">
    <citation type="submission" date="2015-06" db="EMBL/GenBank/DDBJ databases">
        <authorList>
            <person name="Bertelli C."/>
        </authorList>
    </citation>
    <scope>NUCLEOTIDE SEQUENCE [LARGE SCALE GENOMIC DNA]</scope>
    <source>
        <strain evidence="4">CRIB-30</strain>
    </source>
</reference>
<evidence type="ECO:0000313" key="3">
    <source>
        <dbReference type="EMBL" id="CRX39106.1"/>
    </source>
</evidence>
<dbReference type="InterPro" id="IPR018520">
    <property type="entry name" value="UPP_synth-like_CS"/>
</dbReference>
<feature type="binding site" evidence="2">
    <location>
        <position position="93"/>
    </location>
    <ligand>
        <name>substrate</name>
    </ligand>
</feature>
<dbReference type="OrthoDB" id="4191603at2"/>
<feature type="active site" description="Proton acceptor" evidence="2">
    <location>
        <position position="92"/>
    </location>
</feature>
<comment type="subunit">
    <text evidence="2">Homodimer.</text>
</comment>
<dbReference type="HAMAP" id="MF_01139">
    <property type="entry name" value="ISPT"/>
    <property type="match status" value="1"/>
</dbReference>
<feature type="binding site" evidence="2">
    <location>
        <position position="231"/>
    </location>
    <ligand>
        <name>Mg(2+)</name>
        <dbReference type="ChEBI" id="CHEBI:18420"/>
    </ligand>
</feature>
<accession>A0A0H5DR12</accession>
<comment type="cofactor">
    <cofactor evidence="2">
        <name>Mg(2+)</name>
        <dbReference type="ChEBI" id="CHEBI:18420"/>
    </cofactor>
    <text evidence="2">Binds 2 magnesium ions per subunit.</text>
</comment>
<dbReference type="PANTHER" id="PTHR10291:SF0">
    <property type="entry name" value="DEHYDRODOLICHYL DIPHOSPHATE SYNTHASE 2"/>
    <property type="match status" value="1"/>
</dbReference>
<dbReference type="InterPro" id="IPR036424">
    <property type="entry name" value="UPP_synth-like_sf"/>
</dbReference>
<name>A0A0H5DR12_9BACT</name>
<keyword evidence="2" id="KW-0479">Metal-binding</keyword>
<dbReference type="NCBIfam" id="TIGR00055">
    <property type="entry name" value="uppS"/>
    <property type="match status" value="1"/>
</dbReference>
<sequence>MQAAEYLETSLPLTAEEPLSIYTPMDLQKIDLKEVPRHIAFIPDGNRRWAEKQHRTSSFGHKSGADILIDTVKAAKELGVKVVTFYTFSTENWSRPPGEVDALMWLFHSYLLSNRQTMLDEGIRLGIIGDLGKIPNPAHDTILQSIEATKDCPHIDMVLAINYGGRDELLRAFKKIARSLQDGTMKPEEIDESTIASRLDTTPWGDPELLIRTSGEMRISNFLIWQLSYTELYVADALWPEFSHLHLLEAVAAYQKRQRRLGN</sequence>
<protein>
    <recommendedName>
        <fullName evidence="2">Isoprenyl transferase</fullName>
        <ecNumber evidence="2">2.5.1.-</ecNumber>
    </recommendedName>
</protein>
<dbReference type="GO" id="GO:0016094">
    <property type="term" value="P:polyprenol biosynthetic process"/>
    <property type="evidence" value="ECO:0007669"/>
    <property type="project" value="TreeGrafter"/>
</dbReference>
<dbReference type="Proteomes" id="UP000220251">
    <property type="component" value="Unassembled WGS sequence"/>
</dbReference>
<keyword evidence="2" id="KW-0460">Magnesium</keyword>
<evidence type="ECO:0000256" key="1">
    <source>
        <dbReference type="ARBA" id="ARBA00022679"/>
    </source>
</evidence>